<dbReference type="EMDB" id="EMD-11845"/>
<name>C9ZSQ8_TRYB9</name>
<dbReference type="SUPFAM" id="SSF48452">
    <property type="entry name" value="TPR-like"/>
    <property type="match status" value="1"/>
</dbReference>
<dbReference type="PDB" id="7AOI">
    <property type="method" value="EM"/>
    <property type="resolution" value="3.50 A"/>
    <property type="chains" value="BE=11-448"/>
</dbReference>
<dbReference type="Proteomes" id="UP000002316">
    <property type="component" value="Chromosome 7"/>
</dbReference>
<evidence type="ECO:0000313" key="3">
    <source>
        <dbReference type="Proteomes" id="UP000002316"/>
    </source>
</evidence>
<feature type="region of interest" description="Disordered" evidence="1">
    <location>
        <begin position="374"/>
        <end position="397"/>
    </location>
</feature>
<dbReference type="EMBL" id="FN554970">
    <property type="protein sequence ID" value="CBH12442.1"/>
    <property type="molecule type" value="Genomic_DNA"/>
</dbReference>
<reference evidence="3" key="1">
    <citation type="journal article" date="2010" name="PLoS Negl. Trop. Dis.">
        <title>The genome sequence of Trypanosoma brucei gambiense, causative agent of chronic human african trypanosomiasis.</title>
        <authorList>
            <person name="Jackson A.P."/>
            <person name="Sanders M."/>
            <person name="Berry A."/>
            <person name="McQuillan J."/>
            <person name="Aslett M.A."/>
            <person name="Quail M.A."/>
            <person name="Chukualim B."/>
            <person name="Capewell P."/>
            <person name="MacLeod A."/>
            <person name="Melville S.E."/>
            <person name="Gibson W."/>
            <person name="Barry J.D."/>
            <person name="Berriman M."/>
            <person name="Hertz-Fowler C."/>
        </authorList>
    </citation>
    <scope>NUCLEOTIDE SEQUENCE [LARGE SCALE GENOMIC DNA]</scope>
    <source>
        <strain evidence="3">MHOM/CI/86/DAL972</strain>
    </source>
</reference>
<dbReference type="Gene3D" id="1.25.40.10">
    <property type="entry name" value="Tetratricopeptide repeat domain"/>
    <property type="match status" value="1"/>
</dbReference>
<evidence type="ECO:0000313" key="2">
    <source>
        <dbReference type="EMBL" id="CBH12442.1"/>
    </source>
</evidence>
<feature type="compositionally biased region" description="Low complexity" evidence="1">
    <location>
        <begin position="387"/>
        <end position="396"/>
    </location>
</feature>
<dbReference type="OrthoDB" id="275798at2759"/>
<accession>C9ZSQ8</accession>
<evidence type="ECO:0007829" key="4">
    <source>
        <dbReference type="PDB" id="7AOI"/>
    </source>
</evidence>
<evidence type="ECO:0000256" key="1">
    <source>
        <dbReference type="SAM" id="MobiDB-lite"/>
    </source>
</evidence>
<dbReference type="VEuPathDB" id="TriTrypDB:Tbg972.7.3790"/>
<reference evidence="4" key="2">
    <citation type="journal article" date="2021" name="EMBO J.">
        <title>Interconnected assembly factors regulate the biogenesis of mitoribosomal large subunit.</title>
        <authorList>
            <person name="Tobiasson V."/>
            <person name="Gahura O."/>
            <person name="Aibara S."/>
            <person name="Baradaran R."/>
            <person name="Zikova A."/>
            <person name="Amunts A."/>
        </authorList>
    </citation>
    <scope>STRUCTURE BY ELECTRON MICROSCOPY (3.50 ANGSTROMS) OF 11-448</scope>
</reference>
<dbReference type="InterPro" id="IPR011990">
    <property type="entry name" value="TPR-like_helical_dom_sf"/>
</dbReference>
<sequence>MLFRSVLCKNYQRGGWSPGSKHQKHMTLNPTLYLYRFPGPHGPGPYTMKYWWTLGCFPTGMEVPFRLHEFLSTYQQEHVPVEVEEWLRCYIKDPLSELVNASNDFFKAVEVYPEVESARGYKTLQPSIAPLLVPMKKFEEQLGVKISPVGLRSVLSNPVLKDRFLDDLFDYKSYVEKGGSTPHRRLARSRFEGSLSVLGECEKCLPEQHQVEISESLGTFIGATVSPAETTADDERSLILLLTTISEGCINAGNYSDAASVLADALMFCHDPDSQATTHANISFASLLNADFKGAEYNGREAALLQPQVKPTSTACARGYVGWAAAAAYQDDFEKAEAIVKDGLTLYVGNEHLEKLANKLQALREEQPSVYKQVPRSLRESRSHLPSQQSRGLLSGSGKGFSNEFDWVEFKNKLYPSKMDPRNNEMGSVFRRVGDLGSFISTSRSMERL</sequence>
<dbReference type="AlphaFoldDB" id="C9ZSQ8"/>
<dbReference type="RefSeq" id="XP_011774723.1">
    <property type="nucleotide sequence ID" value="XM_011776421.1"/>
</dbReference>
<dbReference type="KEGG" id="tbg:TbgDal_VII3790"/>
<proteinExistence type="evidence at protein level"/>
<dbReference type="GeneID" id="23862575"/>
<keyword evidence="4" id="KW-0002">3D-structure</keyword>
<gene>
    <name evidence="2" type="ORF">TbgDal_VII3790</name>
</gene>
<organism evidence="2 3">
    <name type="scientific">Trypanosoma brucei gambiense (strain MHOM/CI/86/DAL972)</name>
    <dbReference type="NCBI Taxonomy" id="679716"/>
    <lineage>
        <taxon>Eukaryota</taxon>
        <taxon>Discoba</taxon>
        <taxon>Euglenozoa</taxon>
        <taxon>Kinetoplastea</taxon>
        <taxon>Metakinetoplastina</taxon>
        <taxon>Trypanosomatida</taxon>
        <taxon>Trypanosomatidae</taxon>
        <taxon>Trypanosoma</taxon>
    </lineage>
</organism>
<protein>
    <submittedName>
        <fullName evidence="2">Uncharacterized protein</fullName>
    </submittedName>
</protein>